<feature type="non-terminal residue" evidence="2">
    <location>
        <position position="1"/>
    </location>
</feature>
<dbReference type="Proteomes" id="UP001497623">
    <property type="component" value="Unassembled WGS sequence"/>
</dbReference>
<comment type="caution">
    <text evidence="2">The sequence shown here is derived from an EMBL/GenBank/DDBJ whole genome shotgun (WGS) entry which is preliminary data.</text>
</comment>
<dbReference type="Gene3D" id="3.40.50.300">
    <property type="entry name" value="P-loop containing nucleotide triphosphate hydrolases"/>
    <property type="match status" value="1"/>
</dbReference>
<accession>A0AAV2SS64</accession>
<reference evidence="2 3" key="1">
    <citation type="submission" date="2024-05" db="EMBL/GenBank/DDBJ databases">
        <authorList>
            <person name="Wallberg A."/>
        </authorList>
    </citation>
    <scope>NUCLEOTIDE SEQUENCE [LARGE SCALE GENOMIC DNA]</scope>
</reference>
<proteinExistence type="predicted"/>
<dbReference type="AlphaFoldDB" id="A0AAV2SS64"/>
<sequence>FQDQTHFLHKTFRDIECYLMPRPGDCVTSNTYNGCHKEMQAVFKEKLSDLTKKLFDHQHMEQNLKKVNGKYITAGEFCKYFEHCTRLMTNKGWKQPLNMLEVGIFTQMIYISMWYFMIYRT</sequence>
<evidence type="ECO:0000313" key="3">
    <source>
        <dbReference type="Proteomes" id="UP001497623"/>
    </source>
</evidence>
<evidence type="ECO:0000313" key="2">
    <source>
        <dbReference type="EMBL" id="CAL4245564.1"/>
    </source>
</evidence>
<feature type="transmembrane region" description="Helical" evidence="1">
    <location>
        <begin position="97"/>
        <end position="118"/>
    </location>
</feature>
<keyword evidence="3" id="KW-1185">Reference proteome</keyword>
<keyword evidence="1" id="KW-1133">Transmembrane helix</keyword>
<dbReference type="InterPro" id="IPR027417">
    <property type="entry name" value="P-loop_NTPase"/>
</dbReference>
<evidence type="ECO:0000256" key="1">
    <source>
        <dbReference type="SAM" id="Phobius"/>
    </source>
</evidence>
<dbReference type="EMBL" id="CAXKWB010139350">
    <property type="protein sequence ID" value="CAL4245564.1"/>
    <property type="molecule type" value="Genomic_DNA"/>
</dbReference>
<gene>
    <name evidence="2" type="ORF">MNOR_LOCUS41049</name>
</gene>
<name>A0AAV2SS64_MEGNR</name>
<keyword evidence="1" id="KW-0472">Membrane</keyword>
<protein>
    <submittedName>
        <fullName evidence="2">Uncharacterized protein</fullName>
    </submittedName>
</protein>
<organism evidence="2 3">
    <name type="scientific">Meganyctiphanes norvegica</name>
    <name type="common">Northern krill</name>
    <name type="synonym">Thysanopoda norvegica</name>
    <dbReference type="NCBI Taxonomy" id="48144"/>
    <lineage>
        <taxon>Eukaryota</taxon>
        <taxon>Metazoa</taxon>
        <taxon>Ecdysozoa</taxon>
        <taxon>Arthropoda</taxon>
        <taxon>Crustacea</taxon>
        <taxon>Multicrustacea</taxon>
        <taxon>Malacostraca</taxon>
        <taxon>Eumalacostraca</taxon>
        <taxon>Eucarida</taxon>
        <taxon>Euphausiacea</taxon>
        <taxon>Euphausiidae</taxon>
        <taxon>Meganyctiphanes</taxon>
    </lineage>
</organism>
<keyword evidence="1" id="KW-0812">Transmembrane</keyword>